<evidence type="ECO:0000256" key="2">
    <source>
        <dbReference type="ARBA" id="ARBA00022490"/>
    </source>
</evidence>
<dbReference type="EMBL" id="LZFO01000011">
    <property type="protein sequence ID" value="OFI06502.1"/>
    <property type="molecule type" value="Genomic_DNA"/>
</dbReference>
<evidence type="ECO:0000256" key="7">
    <source>
        <dbReference type="ARBA" id="ARBA00093797"/>
    </source>
</evidence>
<dbReference type="RefSeq" id="WP_070109937.1">
    <property type="nucleotide sequence ID" value="NZ_LZFO01000011.1"/>
</dbReference>
<keyword evidence="3" id="KW-1005">Bacterial flagellum biogenesis</keyword>
<dbReference type="Pfam" id="PF05400">
    <property type="entry name" value="FliT"/>
    <property type="match status" value="1"/>
</dbReference>
<comment type="similarity">
    <text evidence="6">Belongs to the bacillales FliT family.</text>
</comment>
<dbReference type="OrthoDB" id="1937361at2"/>
<dbReference type="Proteomes" id="UP000175744">
    <property type="component" value="Unassembled WGS sequence"/>
</dbReference>
<evidence type="ECO:0000256" key="3">
    <source>
        <dbReference type="ARBA" id="ARBA00022795"/>
    </source>
</evidence>
<evidence type="ECO:0000256" key="6">
    <source>
        <dbReference type="ARBA" id="ARBA00093785"/>
    </source>
</evidence>
<proteinExistence type="inferred from homology"/>
<keyword evidence="9" id="KW-0969">Cilium</keyword>
<protein>
    <recommendedName>
        <fullName evidence="7">Flagellar protein FliT</fullName>
    </recommendedName>
</protein>
<sequence length="113" mass="13609">MSELEKFLLEFKKITLDMEKLIEKEDFDYLDKLIEKRQITINNIEKLKYTKEEFKNICENLDILSEDKKINKLLSEKKEEIKNQMAEINKSQQANKKYNKHLYQNSGVFSTKI</sequence>
<evidence type="ECO:0000313" key="10">
    <source>
        <dbReference type="Proteomes" id="UP000175744"/>
    </source>
</evidence>
<evidence type="ECO:0000256" key="8">
    <source>
        <dbReference type="SAM" id="Coils"/>
    </source>
</evidence>
<name>A0A1E8F054_9CLOT</name>
<keyword evidence="8" id="KW-0175">Coiled coil</keyword>
<keyword evidence="2" id="KW-0963">Cytoplasm</keyword>
<feature type="coiled-coil region" evidence="8">
    <location>
        <begin position="64"/>
        <end position="101"/>
    </location>
</feature>
<comment type="caution">
    <text evidence="9">The sequence shown here is derived from an EMBL/GenBank/DDBJ whole genome shotgun (WGS) entry which is preliminary data.</text>
</comment>
<evidence type="ECO:0000256" key="5">
    <source>
        <dbReference type="ARBA" id="ARBA00093765"/>
    </source>
</evidence>
<evidence type="ECO:0000256" key="1">
    <source>
        <dbReference type="ARBA" id="ARBA00004514"/>
    </source>
</evidence>
<keyword evidence="4" id="KW-0143">Chaperone</keyword>
<evidence type="ECO:0000256" key="4">
    <source>
        <dbReference type="ARBA" id="ARBA00023186"/>
    </source>
</evidence>
<organism evidence="9 10">
    <name type="scientific">Clostridium acetireducens DSM 10703</name>
    <dbReference type="NCBI Taxonomy" id="1121290"/>
    <lineage>
        <taxon>Bacteria</taxon>
        <taxon>Bacillati</taxon>
        <taxon>Bacillota</taxon>
        <taxon>Clostridia</taxon>
        <taxon>Eubacteriales</taxon>
        <taxon>Clostridiaceae</taxon>
        <taxon>Clostridium</taxon>
    </lineage>
</organism>
<dbReference type="STRING" id="1121290.CLAOCE_10020"/>
<reference evidence="9 10" key="1">
    <citation type="submission" date="2016-06" db="EMBL/GenBank/DDBJ databases">
        <title>Genome sequence of Clostridium acetireducens DSM 10703.</title>
        <authorList>
            <person name="Poehlein A."/>
            <person name="Fluechter S."/>
            <person name="Duerre P."/>
            <person name="Daniel R."/>
        </authorList>
    </citation>
    <scope>NUCLEOTIDE SEQUENCE [LARGE SCALE GENOMIC DNA]</scope>
    <source>
        <strain evidence="9 10">DSM 10703</strain>
    </source>
</reference>
<comment type="subcellular location">
    <subcellularLocation>
        <location evidence="1">Cytoplasm</location>
        <location evidence="1">Cytosol</location>
    </subcellularLocation>
</comment>
<gene>
    <name evidence="9" type="ORF">CLOACE_10020</name>
</gene>
<dbReference type="InterPro" id="IPR008622">
    <property type="entry name" value="FliT"/>
</dbReference>
<keyword evidence="9" id="KW-0282">Flagellum</keyword>
<keyword evidence="10" id="KW-1185">Reference proteome</keyword>
<comment type="function">
    <text evidence="5">May act as an export chaperone for the filament capping protein FliD.</text>
</comment>
<dbReference type="AlphaFoldDB" id="A0A1E8F054"/>
<accession>A0A1E8F054</accession>
<evidence type="ECO:0000313" key="9">
    <source>
        <dbReference type="EMBL" id="OFI06502.1"/>
    </source>
</evidence>
<keyword evidence="9" id="KW-0966">Cell projection</keyword>